<dbReference type="AlphaFoldDB" id="A0A835LHJ2"/>
<dbReference type="InterPro" id="IPR007750">
    <property type="entry name" value="DUF674"/>
</dbReference>
<reference evidence="1 2" key="1">
    <citation type="submission" date="2020-10" db="EMBL/GenBank/DDBJ databases">
        <title>The Coptis chinensis genome and diversification of protoberbering-type alkaloids.</title>
        <authorList>
            <person name="Wang B."/>
            <person name="Shu S."/>
            <person name="Song C."/>
            <person name="Liu Y."/>
        </authorList>
    </citation>
    <scope>NUCLEOTIDE SEQUENCE [LARGE SCALE GENOMIC DNA]</scope>
    <source>
        <strain evidence="1">HL-2020</strain>
        <tissue evidence="1">Leaf</tissue>
    </source>
</reference>
<accession>A0A835LHJ2</accession>
<dbReference type="Pfam" id="PF05056">
    <property type="entry name" value="DUF674"/>
    <property type="match status" value="1"/>
</dbReference>
<name>A0A835LHJ2_9MAGN</name>
<dbReference type="OrthoDB" id="1277335at2759"/>
<comment type="caution">
    <text evidence="1">The sequence shown here is derived from an EMBL/GenBank/DDBJ whole genome shotgun (WGS) entry which is preliminary data.</text>
</comment>
<dbReference type="PANTHER" id="PTHR33103:SF27">
    <property type="entry name" value="OS04G0594700 PROTEIN"/>
    <property type="match status" value="1"/>
</dbReference>
<dbReference type="Proteomes" id="UP000631114">
    <property type="component" value="Unassembled WGS sequence"/>
</dbReference>
<proteinExistence type="predicted"/>
<sequence>MARKNQIALKLLIDKDKNRVVFVESNGDFIDVLFSLLTLPMGTTVRLFQTQSCIGSLDNLYKSLLKLNKEHLQTPECFNMLSRPRSAYETICKKLKIIIDDSESTKYYMCPESMCSYDMLSTIRNSKCRCGEIMSEEKNISVDCDGFLKRMTNKFIVTDDLQVMPVSTTVAAFTLLKGYGVGEKSKLEKQPIDIGPDEVLLLLKHAFLSKEPFTDVFLRNQELALTKNVKVEQREIPEYLKRKCQLNNSKMISLKLIVSKSQNKVLYAEAGAEFLDFLFSFLTLPLGSIIKLLGGNCSMGCIANLYSSVTSVMVSDCTKSEKYSGILLDPKLPQHFNCSSQVLRIDEEAPMQYCYLCIVGRLHSGSFPCPYHENQVELNVINPKSPNAATETGGGFMKDAVAYMVTDKLSVSPLSPMQAMSHFNTLNVPVDNIEEQVVLVGEEEGLQILKASLTSKTVLNDVFAPKSTVERLLVEDFLWI</sequence>
<evidence type="ECO:0000313" key="2">
    <source>
        <dbReference type="Proteomes" id="UP000631114"/>
    </source>
</evidence>
<evidence type="ECO:0008006" key="3">
    <source>
        <dbReference type="Google" id="ProtNLM"/>
    </source>
</evidence>
<dbReference type="PANTHER" id="PTHR33103">
    <property type="entry name" value="OS01G0153900 PROTEIN"/>
    <property type="match status" value="1"/>
</dbReference>
<keyword evidence="2" id="KW-1185">Reference proteome</keyword>
<dbReference type="EMBL" id="JADFTS010000007">
    <property type="protein sequence ID" value="KAF9595793.1"/>
    <property type="molecule type" value="Genomic_DNA"/>
</dbReference>
<protein>
    <recommendedName>
        <fullName evidence="3">DUF674 family protein</fullName>
    </recommendedName>
</protein>
<evidence type="ECO:0000313" key="1">
    <source>
        <dbReference type="EMBL" id="KAF9595793.1"/>
    </source>
</evidence>
<gene>
    <name evidence="1" type="ORF">IFM89_004195</name>
</gene>
<organism evidence="1 2">
    <name type="scientific">Coptis chinensis</name>
    <dbReference type="NCBI Taxonomy" id="261450"/>
    <lineage>
        <taxon>Eukaryota</taxon>
        <taxon>Viridiplantae</taxon>
        <taxon>Streptophyta</taxon>
        <taxon>Embryophyta</taxon>
        <taxon>Tracheophyta</taxon>
        <taxon>Spermatophyta</taxon>
        <taxon>Magnoliopsida</taxon>
        <taxon>Ranunculales</taxon>
        <taxon>Ranunculaceae</taxon>
        <taxon>Coptidoideae</taxon>
        <taxon>Coptis</taxon>
    </lineage>
</organism>